<dbReference type="RefSeq" id="WP_145279875.1">
    <property type="nucleotide sequence ID" value="NZ_CP036430.1"/>
</dbReference>
<dbReference type="Proteomes" id="UP000317835">
    <property type="component" value="Plasmid pElP_4"/>
</dbReference>
<accession>A0A518HFR8</accession>
<comment type="similarity">
    <text evidence="1">Belongs to the glycosyltransferase 2 family.</text>
</comment>
<feature type="domain" description="Glycosyltransferase 2-like" evidence="6">
    <location>
        <begin position="28"/>
        <end position="148"/>
    </location>
</feature>
<proteinExistence type="inferred from homology"/>
<keyword evidence="5" id="KW-0472">Membrane</keyword>
<keyword evidence="3 7" id="KW-0808">Transferase</keyword>
<dbReference type="InterPro" id="IPR029044">
    <property type="entry name" value="Nucleotide-diphossugar_trans"/>
</dbReference>
<evidence type="ECO:0000313" key="8">
    <source>
        <dbReference type="Proteomes" id="UP000317835"/>
    </source>
</evidence>
<organism evidence="7 8">
    <name type="scientific">Tautonia plasticadhaerens</name>
    <dbReference type="NCBI Taxonomy" id="2527974"/>
    <lineage>
        <taxon>Bacteria</taxon>
        <taxon>Pseudomonadati</taxon>
        <taxon>Planctomycetota</taxon>
        <taxon>Planctomycetia</taxon>
        <taxon>Isosphaerales</taxon>
        <taxon>Isosphaeraceae</taxon>
        <taxon>Tautonia</taxon>
    </lineage>
</organism>
<name>A0A518HFR8_9BACT</name>
<protein>
    <submittedName>
        <fullName evidence="7">Glycosyl transferase family 2</fullName>
    </submittedName>
</protein>
<gene>
    <name evidence="7" type="ORF">ElP_76080</name>
</gene>
<dbReference type="OrthoDB" id="9811884at2"/>
<evidence type="ECO:0000256" key="5">
    <source>
        <dbReference type="SAM" id="Phobius"/>
    </source>
</evidence>
<dbReference type="AlphaFoldDB" id="A0A518HFR8"/>
<evidence type="ECO:0000256" key="2">
    <source>
        <dbReference type="ARBA" id="ARBA00022676"/>
    </source>
</evidence>
<dbReference type="EMBL" id="CP036430">
    <property type="protein sequence ID" value="QDV39636.1"/>
    <property type="molecule type" value="Genomic_DNA"/>
</dbReference>
<dbReference type="InterPro" id="IPR001173">
    <property type="entry name" value="Glyco_trans_2-like"/>
</dbReference>
<keyword evidence="5" id="KW-0812">Transmembrane</keyword>
<keyword evidence="2" id="KW-0328">Glycosyltransferase</keyword>
<dbReference type="Gene3D" id="3.90.550.10">
    <property type="entry name" value="Spore Coat Polysaccharide Biosynthesis Protein SpsA, Chain A"/>
    <property type="match status" value="1"/>
</dbReference>
<evidence type="ECO:0000256" key="1">
    <source>
        <dbReference type="ARBA" id="ARBA00006739"/>
    </source>
</evidence>
<evidence type="ECO:0000259" key="6">
    <source>
        <dbReference type="Pfam" id="PF00535"/>
    </source>
</evidence>
<keyword evidence="5" id="KW-1133">Transmembrane helix</keyword>
<evidence type="ECO:0000256" key="4">
    <source>
        <dbReference type="SAM" id="MobiDB-lite"/>
    </source>
</evidence>
<dbReference type="PANTHER" id="PTHR43179:SF12">
    <property type="entry name" value="GALACTOFURANOSYLTRANSFERASE GLFT2"/>
    <property type="match status" value="1"/>
</dbReference>
<keyword evidence="7" id="KW-0614">Plasmid</keyword>
<dbReference type="KEGG" id="tpla:ElP_76080"/>
<dbReference type="SUPFAM" id="SSF53448">
    <property type="entry name" value="Nucleotide-diphospho-sugar transferases"/>
    <property type="match status" value="1"/>
</dbReference>
<feature type="region of interest" description="Disordered" evidence="4">
    <location>
        <begin position="1"/>
        <end position="20"/>
    </location>
</feature>
<dbReference type="PANTHER" id="PTHR43179">
    <property type="entry name" value="RHAMNOSYLTRANSFERASE WBBL"/>
    <property type="match status" value="1"/>
</dbReference>
<evidence type="ECO:0000313" key="7">
    <source>
        <dbReference type="EMBL" id="QDV39636.1"/>
    </source>
</evidence>
<sequence>MTDAPPARSESTVEPPPEDLGAVAIGRNEGARLVSCLDSLVGRAARVVYVDSGSTDGSVEEARARGVEVVELDTSVPFTAARARNAGLDRLLQLAPGLRYVQFVDGDCEVVDGWLGRAREELRCRPGLAVACGRRRERFPEASVYNRLADLEWDTPVGDAEACGGDAMIRVEALREVGGYDPTLIAGEEPDLCLRLRLRGWQVARLDAEMTRHDLAMTRFGQWWRRHVRAGHAYAEGAARHGRLPGRPWVRQASSNVFWGIGVPVASVGLAWPTSGLSLLGLLGYPMIAWRAGRGRRRQGDSPGDSALFGVSCAVSKFPQAVGQIRYSAGRLGGRRSGLIEYKAAQGAEAR</sequence>
<reference evidence="7 8" key="1">
    <citation type="submission" date="2019-02" db="EMBL/GenBank/DDBJ databases">
        <title>Deep-cultivation of Planctomycetes and their phenomic and genomic characterization uncovers novel biology.</title>
        <authorList>
            <person name="Wiegand S."/>
            <person name="Jogler M."/>
            <person name="Boedeker C."/>
            <person name="Pinto D."/>
            <person name="Vollmers J."/>
            <person name="Rivas-Marin E."/>
            <person name="Kohn T."/>
            <person name="Peeters S.H."/>
            <person name="Heuer A."/>
            <person name="Rast P."/>
            <person name="Oberbeckmann S."/>
            <person name="Bunk B."/>
            <person name="Jeske O."/>
            <person name="Meyerdierks A."/>
            <person name="Storesund J.E."/>
            <person name="Kallscheuer N."/>
            <person name="Luecker S."/>
            <person name="Lage O.M."/>
            <person name="Pohl T."/>
            <person name="Merkel B.J."/>
            <person name="Hornburger P."/>
            <person name="Mueller R.-W."/>
            <person name="Bruemmer F."/>
            <person name="Labrenz M."/>
            <person name="Spormann A.M."/>
            <person name="Op den Camp H."/>
            <person name="Overmann J."/>
            <person name="Amann R."/>
            <person name="Jetten M.S.M."/>
            <person name="Mascher T."/>
            <person name="Medema M.H."/>
            <person name="Devos D.P."/>
            <person name="Kaster A.-K."/>
            <person name="Ovreas L."/>
            <person name="Rohde M."/>
            <person name="Galperin M.Y."/>
            <person name="Jogler C."/>
        </authorList>
    </citation>
    <scope>NUCLEOTIDE SEQUENCE [LARGE SCALE GENOMIC DNA]</scope>
    <source>
        <strain evidence="7 8">ElP</strain>
        <plasmid evidence="8">pelp_4</plasmid>
    </source>
</reference>
<feature type="transmembrane region" description="Helical" evidence="5">
    <location>
        <begin position="257"/>
        <end position="288"/>
    </location>
</feature>
<evidence type="ECO:0000256" key="3">
    <source>
        <dbReference type="ARBA" id="ARBA00022679"/>
    </source>
</evidence>
<geneLocation type="plasmid" evidence="8">
    <name>pelp_4</name>
</geneLocation>
<dbReference type="Pfam" id="PF00535">
    <property type="entry name" value="Glycos_transf_2"/>
    <property type="match status" value="1"/>
</dbReference>
<keyword evidence="8" id="KW-1185">Reference proteome</keyword>
<dbReference type="GO" id="GO:0016757">
    <property type="term" value="F:glycosyltransferase activity"/>
    <property type="evidence" value="ECO:0007669"/>
    <property type="project" value="UniProtKB-KW"/>
</dbReference>